<keyword evidence="9" id="KW-1185">Reference proteome</keyword>
<sequence length="790" mass="88582">MAQMKISVMPTQCDQHDVMCLDGSTCIKPLDICDGNYNCRDRSDEVGCVDRTTCDQRGKFFCSDGFCIPSSLKCDGNSDCNIGEDEMNCTCSNNEYQCMDGACIPDFARCDGRTDCNDGSDEIECVRVDVHGVVQVYNSVTGEWNLVCGHEWTSEAGDRLCQELGFGEALAVETRTVVTNSSSWASYERSFTPSNHTFWTSRLRLNSSCEDSQAAVVECRQFNCSTLPGPLYRTKPVVEGLLSSPRQWPSLAIVKNIHTNKTCHAEIISPNWLVTSANCVLQPSENDSDWLVYTEIEKLAEDIEDVNSAREIRRIVIHPHSSKFRSVFLQDYDVALIQLEKPLNFDEYTSAICLPEEEVKPGITCFSGTFGSSIPRSPLPVPSSATYIALMVLDRDECNKKEHYGGAVNSRMLCTKNTDSSRSLCDNDEGAPLMCLSTKGIWHFGGVLTYQRWCNIYKEHPVIFANIFSMREFIEKIVGSKNYWVSYDPEVYTFLTPVAFSTTTKIKPSLTQILPEPEAGVLEDKGNKTTSMASTNTMTGNLSLGTSINEELKTMVTDGFELLLNDTDVFLENSESKGKMYNHAAVKDTLNRVNENAFDYVNLENEHNKTMKTKSFLSLNLLNETEDNQSIIATLSTSLPSYSSSTVKSRPLTLPNPENIPRLTNIIGSEEVENDTLLDTDELKNDTMNQIKANSLMSAIKQYHSLEKLENQTLFVSIEQNNNVKDEENHTLLTTVKKDNNVKEEENHTLLTTVKKDNNVKEEENHTLLATVQQDNIVEGRRKSHFTGHY</sequence>
<dbReference type="SMART" id="SM00192">
    <property type="entry name" value="LDLa"/>
    <property type="match status" value="3"/>
</dbReference>
<reference evidence="10" key="1">
    <citation type="submission" date="2025-08" db="UniProtKB">
        <authorList>
            <consortium name="RefSeq"/>
        </authorList>
    </citation>
    <scope>IDENTIFICATION</scope>
    <source>
        <tissue evidence="10">Muscle</tissue>
    </source>
</reference>
<evidence type="ECO:0000256" key="6">
    <source>
        <dbReference type="PROSITE-ProRule" id="PRU00196"/>
    </source>
</evidence>
<dbReference type="Pfam" id="PF15494">
    <property type="entry name" value="SRCR_2"/>
    <property type="match status" value="1"/>
</dbReference>
<dbReference type="PANTHER" id="PTHR24252:SF17">
    <property type="entry name" value="SUPPRESSOR OF TUMORIGENICITY 14 PROTEIN HOMOLOG-RELATED"/>
    <property type="match status" value="1"/>
</dbReference>
<dbReference type="PROSITE" id="PS50068">
    <property type="entry name" value="LDLRA_2"/>
    <property type="match status" value="3"/>
</dbReference>
<dbReference type="InterPro" id="IPR009003">
    <property type="entry name" value="Peptidase_S1_PA"/>
</dbReference>
<dbReference type="GeneID" id="106467138"/>
<dbReference type="SMART" id="SM00020">
    <property type="entry name" value="Tryp_SPc"/>
    <property type="match status" value="1"/>
</dbReference>
<comment type="caution">
    <text evidence="6">Lacks conserved residue(s) required for the propagation of feature annotation.</text>
</comment>
<feature type="domain" description="Peptidase S1" evidence="7">
    <location>
        <begin position="237"/>
        <end position="479"/>
    </location>
</feature>
<keyword evidence="2" id="KW-0378">Hydrolase</keyword>
<feature type="disulfide bond" evidence="5">
    <location>
        <begin position="98"/>
        <end position="116"/>
    </location>
</feature>
<dbReference type="PANTHER" id="PTHR24252">
    <property type="entry name" value="ACROSIN-RELATED"/>
    <property type="match status" value="1"/>
</dbReference>
<accession>A0ABM1T523</accession>
<protein>
    <submittedName>
        <fullName evidence="10">Atrial natriuretic peptide-converting enzyme-like</fullName>
    </submittedName>
</protein>
<dbReference type="Pfam" id="PF00057">
    <property type="entry name" value="Ldl_recept_a"/>
    <property type="match status" value="3"/>
</dbReference>
<dbReference type="Gene3D" id="4.10.400.10">
    <property type="entry name" value="Low-density Lipoprotein Receptor"/>
    <property type="match status" value="3"/>
</dbReference>
<keyword evidence="4 5" id="KW-1015">Disulfide bond</keyword>
<dbReference type="CDD" id="cd00190">
    <property type="entry name" value="Tryp_SPc"/>
    <property type="match status" value="1"/>
</dbReference>
<dbReference type="Gene3D" id="3.10.250.10">
    <property type="entry name" value="SRCR-like domain"/>
    <property type="match status" value="1"/>
</dbReference>
<evidence type="ECO:0000256" key="4">
    <source>
        <dbReference type="ARBA" id="ARBA00023157"/>
    </source>
</evidence>
<proteinExistence type="predicted"/>
<dbReference type="InterPro" id="IPR036772">
    <property type="entry name" value="SRCR-like_dom_sf"/>
</dbReference>
<dbReference type="InterPro" id="IPR001254">
    <property type="entry name" value="Trypsin_dom"/>
</dbReference>
<dbReference type="InterPro" id="IPR036055">
    <property type="entry name" value="LDL_receptor-like_sf"/>
</dbReference>
<feature type="disulfide bond" evidence="5">
    <location>
        <begin position="91"/>
        <end position="103"/>
    </location>
</feature>
<evidence type="ECO:0000256" key="3">
    <source>
        <dbReference type="ARBA" id="ARBA00022825"/>
    </source>
</evidence>
<feature type="disulfide bond" evidence="5">
    <location>
        <begin position="33"/>
        <end position="48"/>
    </location>
</feature>
<dbReference type="InterPro" id="IPR023415">
    <property type="entry name" value="LDLR_class-A_CS"/>
</dbReference>
<dbReference type="PRINTS" id="PR00261">
    <property type="entry name" value="LDLRECEPTOR"/>
</dbReference>
<dbReference type="SUPFAM" id="SSF50494">
    <property type="entry name" value="Trypsin-like serine proteases"/>
    <property type="match status" value="1"/>
</dbReference>
<evidence type="ECO:0000259" key="8">
    <source>
        <dbReference type="PROSITE" id="PS50287"/>
    </source>
</evidence>
<dbReference type="RefSeq" id="XP_022250979.1">
    <property type="nucleotide sequence ID" value="XM_022395271.1"/>
</dbReference>
<dbReference type="PROSITE" id="PS50240">
    <property type="entry name" value="TRYPSIN_DOM"/>
    <property type="match status" value="1"/>
</dbReference>
<dbReference type="SUPFAM" id="SSF56487">
    <property type="entry name" value="SRCR-like"/>
    <property type="match status" value="1"/>
</dbReference>
<dbReference type="PROSITE" id="PS01209">
    <property type="entry name" value="LDLRA_1"/>
    <property type="match status" value="1"/>
</dbReference>
<dbReference type="InterPro" id="IPR001190">
    <property type="entry name" value="SRCR"/>
</dbReference>
<dbReference type="Gene3D" id="2.40.10.10">
    <property type="entry name" value="Trypsin-like serine proteases"/>
    <property type="match status" value="1"/>
</dbReference>
<name>A0ABM1T523_LIMPO</name>
<organism evidence="9 10">
    <name type="scientific">Limulus polyphemus</name>
    <name type="common">Atlantic horseshoe crab</name>
    <dbReference type="NCBI Taxonomy" id="6850"/>
    <lineage>
        <taxon>Eukaryota</taxon>
        <taxon>Metazoa</taxon>
        <taxon>Ecdysozoa</taxon>
        <taxon>Arthropoda</taxon>
        <taxon>Chelicerata</taxon>
        <taxon>Merostomata</taxon>
        <taxon>Xiphosura</taxon>
        <taxon>Limulidae</taxon>
        <taxon>Limulus</taxon>
    </lineage>
</organism>
<gene>
    <name evidence="10" type="primary">LOC106467138</name>
</gene>
<dbReference type="InterPro" id="IPR002172">
    <property type="entry name" value="LDrepeatLR_classA_rpt"/>
</dbReference>
<evidence type="ECO:0000313" key="9">
    <source>
        <dbReference type="Proteomes" id="UP000694941"/>
    </source>
</evidence>
<evidence type="ECO:0000313" key="10">
    <source>
        <dbReference type="RefSeq" id="XP_022250979.1"/>
    </source>
</evidence>
<dbReference type="PROSITE" id="PS50287">
    <property type="entry name" value="SRCR_2"/>
    <property type="match status" value="1"/>
</dbReference>
<feature type="disulfide bond" evidence="5">
    <location>
        <begin position="110"/>
        <end position="125"/>
    </location>
</feature>
<dbReference type="InterPro" id="IPR043504">
    <property type="entry name" value="Peptidase_S1_PA_chymotrypsin"/>
</dbReference>
<dbReference type="Pfam" id="PF00089">
    <property type="entry name" value="Trypsin"/>
    <property type="match status" value="1"/>
</dbReference>
<feature type="disulfide bond" evidence="5">
    <location>
        <begin position="74"/>
        <end position="89"/>
    </location>
</feature>
<feature type="domain" description="SRCR" evidence="8">
    <location>
        <begin position="114"/>
        <end position="220"/>
    </location>
</feature>
<evidence type="ECO:0000256" key="5">
    <source>
        <dbReference type="PROSITE-ProRule" id="PRU00124"/>
    </source>
</evidence>
<dbReference type="CDD" id="cd00112">
    <property type="entry name" value="LDLa"/>
    <property type="match status" value="3"/>
</dbReference>
<dbReference type="Proteomes" id="UP000694941">
    <property type="component" value="Unplaced"/>
</dbReference>
<evidence type="ECO:0000256" key="1">
    <source>
        <dbReference type="ARBA" id="ARBA00022670"/>
    </source>
</evidence>
<evidence type="ECO:0000259" key="7">
    <source>
        <dbReference type="PROSITE" id="PS50240"/>
    </source>
</evidence>
<dbReference type="SUPFAM" id="SSF57424">
    <property type="entry name" value="LDL receptor-like module"/>
    <property type="match status" value="3"/>
</dbReference>
<evidence type="ECO:0000256" key="2">
    <source>
        <dbReference type="ARBA" id="ARBA00022801"/>
    </source>
</evidence>
<feature type="disulfide bond" evidence="5">
    <location>
        <begin position="62"/>
        <end position="80"/>
    </location>
</feature>
<keyword evidence="3" id="KW-0720">Serine protease</keyword>
<keyword evidence="1" id="KW-0645">Protease</keyword>